<proteinExistence type="predicted"/>
<evidence type="ECO:0000259" key="2">
    <source>
        <dbReference type="Pfam" id="PF12770"/>
    </source>
</evidence>
<dbReference type="Gene3D" id="1.25.40.10">
    <property type="entry name" value="Tetratricopeptide repeat domain"/>
    <property type="match status" value="2"/>
</dbReference>
<dbReference type="Pfam" id="PF12770">
    <property type="entry name" value="CHAT"/>
    <property type="match status" value="1"/>
</dbReference>
<feature type="domain" description="CHAT" evidence="2">
    <location>
        <begin position="747"/>
        <end position="1017"/>
    </location>
</feature>
<evidence type="ECO:0000313" key="4">
    <source>
        <dbReference type="Proteomes" id="UP001161325"/>
    </source>
</evidence>
<dbReference type="InterPro" id="IPR024983">
    <property type="entry name" value="CHAT_dom"/>
</dbReference>
<dbReference type="InterPro" id="IPR011990">
    <property type="entry name" value="TPR-like_helical_dom_sf"/>
</dbReference>
<comment type="caution">
    <text evidence="3">The sequence shown here is derived from an EMBL/GenBank/DDBJ whole genome shotgun (WGS) entry which is preliminary data.</text>
</comment>
<feature type="chain" id="PRO_5041346468" description="CHAT domain-containing protein" evidence="1">
    <location>
        <begin position="22"/>
        <end position="1022"/>
    </location>
</feature>
<dbReference type="PANTHER" id="PTHR10098:SF108">
    <property type="entry name" value="TETRATRICOPEPTIDE REPEAT PROTEIN 28"/>
    <property type="match status" value="1"/>
</dbReference>
<dbReference type="Proteomes" id="UP001161325">
    <property type="component" value="Unassembled WGS sequence"/>
</dbReference>
<sequence>MRRIAPLAAVVVLASACGVPADASARAYPLSTQASRLLASDRPFAARLAGSAAWVPCRVVDSSVPRLGIACANVRRHATVADVAALAGRIRAARSPSDADVAYADVAYAGAIVDLAFAAERPELLDRVIDQLTDVITQDARHAAPLNDRAVAYLARAGAHGDAVDVFAALDDVERAARLDTTSAVIAFNRALVLQRVGLYGEAAATWHAFLATDPPVDWAREARGHLDALQDRPRASRDVARSDPQGARELVLDSLLPSWGSATLARDSTRTARTLDAAMGIGEALAAGTGDSSVVHLARECVRTGEAARTLAAAVADLARGADAFRAAAYGRASPALETAARRARAADAPSLTGWADVLLAAVELYRGDYAAAEARYARVERTARARGELALTARALWGQALSLARRGRSGEAAERYAAADAIFWRIGELSNHGAMQSQLGDVLFLVGRDEAALHAKARALAALHVRRDARVRHGPLLALGRQLSERGLTGASIAVLREAVRSADDTGRPMDRPDALVRLSSAEAVAGQADQAHAHLAAARAALPGVDDALMRSRLAMEAASAEAAVLADRAPAAAIARLREVDDYYRRQGIVIGRAPALTRSARLRLRLADTAAAERDLDTAIVALEAQTTVAGDPTAARDLAAARREVYRELVGIRVARHDTLAAYRLAARARGWGALSQAPAAETPRIEYTTLRHELLVWIAAGARRRLVRVPVGAEQLRARIDRFEALIRRDADSVAVATEARALFDLLLAPAWPDARRAGALVLVADGALGRLPFAGLVDAAGRHVVESVALRFASVPAASPEPRPHHAERARAAVIVGDPAFEGALFRELEPLREAAREASALAAAFARPTVLTADAATKTAVTRALRRATIFHFAGHARLVERVPALSHLVLARQPGGFDANALTAAEIARLDLRRLQLVVLASCGTTQARSRRDDHEDGLADAFLQAGAGGVVGSLWEADDAGTAVLMRALHEELASGADAAEALRRAQVRMLGGGAGMRSPRLWSAFRYEAR</sequence>
<dbReference type="AlphaFoldDB" id="A0AA37QJT7"/>
<name>A0AA37QJT7_9BACT</name>
<evidence type="ECO:0000256" key="1">
    <source>
        <dbReference type="SAM" id="SignalP"/>
    </source>
</evidence>
<dbReference type="PANTHER" id="PTHR10098">
    <property type="entry name" value="RAPSYN-RELATED"/>
    <property type="match status" value="1"/>
</dbReference>
<organism evidence="3 4">
    <name type="scientific">Roseisolibacter agri</name>
    <dbReference type="NCBI Taxonomy" id="2014610"/>
    <lineage>
        <taxon>Bacteria</taxon>
        <taxon>Pseudomonadati</taxon>
        <taxon>Gemmatimonadota</taxon>
        <taxon>Gemmatimonadia</taxon>
        <taxon>Gemmatimonadales</taxon>
        <taxon>Gemmatimonadaceae</taxon>
        <taxon>Roseisolibacter</taxon>
    </lineage>
</organism>
<evidence type="ECO:0000313" key="3">
    <source>
        <dbReference type="EMBL" id="GLC27810.1"/>
    </source>
</evidence>
<reference evidence="3" key="1">
    <citation type="submission" date="2022-08" db="EMBL/GenBank/DDBJ databases">
        <title>Draft genome sequencing of Roseisolibacter agri AW1220.</title>
        <authorList>
            <person name="Tobiishi Y."/>
            <person name="Tonouchi A."/>
        </authorList>
    </citation>
    <scope>NUCLEOTIDE SEQUENCE</scope>
    <source>
        <strain evidence="3">AW1220</strain>
    </source>
</reference>
<keyword evidence="1" id="KW-0732">Signal</keyword>
<dbReference type="RefSeq" id="WP_284352240.1">
    <property type="nucleotide sequence ID" value="NZ_BRXS01000007.1"/>
</dbReference>
<dbReference type="SUPFAM" id="SSF48452">
    <property type="entry name" value="TPR-like"/>
    <property type="match status" value="2"/>
</dbReference>
<dbReference type="PROSITE" id="PS51257">
    <property type="entry name" value="PROKAR_LIPOPROTEIN"/>
    <property type="match status" value="1"/>
</dbReference>
<gene>
    <name evidence="3" type="ORF">rosag_43230</name>
</gene>
<keyword evidence="4" id="KW-1185">Reference proteome</keyword>
<accession>A0AA37QJT7</accession>
<protein>
    <recommendedName>
        <fullName evidence="2">CHAT domain-containing protein</fullName>
    </recommendedName>
</protein>
<dbReference type="EMBL" id="BRXS01000007">
    <property type="protein sequence ID" value="GLC27810.1"/>
    <property type="molecule type" value="Genomic_DNA"/>
</dbReference>
<feature type="signal peptide" evidence="1">
    <location>
        <begin position="1"/>
        <end position="21"/>
    </location>
</feature>